<dbReference type="EMBL" id="SMGJ01000012">
    <property type="protein sequence ID" value="TCK64933.1"/>
    <property type="molecule type" value="Genomic_DNA"/>
</dbReference>
<reference evidence="1 2" key="1">
    <citation type="submission" date="2019-03" db="EMBL/GenBank/DDBJ databases">
        <title>Genomic Encyclopedia of Type Strains, Phase IV (KMG-IV): sequencing the most valuable type-strain genomes for metagenomic binning, comparative biology and taxonomic classification.</title>
        <authorList>
            <person name="Goeker M."/>
        </authorList>
    </citation>
    <scope>NUCLEOTIDE SEQUENCE [LARGE SCALE GENOMIC DNA]</scope>
    <source>
        <strain evidence="1 2">DSM 10053</strain>
    </source>
</reference>
<protein>
    <submittedName>
        <fullName evidence="1">Uncharacterized protein</fullName>
    </submittedName>
</protein>
<accession>A0A4R1KKT7</accession>
<proteinExistence type="predicted"/>
<evidence type="ECO:0000313" key="2">
    <source>
        <dbReference type="Proteomes" id="UP000295496"/>
    </source>
</evidence>
<dbReference type="AlphaFoldDB" id="A0A4R1KKT7"/>
<organism evidence="1 2">
    <name type="scientific">Lonepinella koalarum</name>
    <dbReference type="NCBI Taxonomy" id="53417"/>
    <lineage>
        <taxon>Bacteria</taxon>
        <taxon>Pseudomonadati</taxon>
        <taxon>Pseudomonadota</taxon>
        <taxon>Gammaproteobacteria</taxon>
        <taxon>Pasteurellales</taxon>
        <taxon>Pasteurellaceae</taxon>
        <taxon>Lonepinella</taxon>
    </lineage>
</organism>
<dbReference type="Proteomes" id="UP000295496">
    <property type="component" value="Unassembled WGS sequence"/>
</dbReference>
<sequence>MFFETTQNSGVVVVYTPYITKNGKRIYRKNGGMFRFEVPANEYRCHI</sequence>
<dbReference type="RefSeq" id="WP_165867253.1">
    <property type="nucleotide sequence ID" value="NZ_CP170642.1"/>
</dbReference>
<comment type="caution">
    <text evidence="1">The sequence shown here is derived from an EMBL/GenBank/DDBJ whole genome shotgun (WGS) entry which is preliminary data.</text>
</comment>
<name>A0A4R1KKT7_9PAST</name>
<keyword evidence="2" id="KW-1185">Reference proteome</keyword>
<evidence type="ECO:0000313" key="1">
    <source>
        <dbReference type="EMBL" id="TCK64933.1"/>
    </source>
</evidence>
<gene>
    <name evidence="1" type="ORF">EV692_2418</name>
</gene>